<dbReference type="Proteomes" id="UP000297617">
    <property type="component" value="Unassembled WGS sequence"/>
</dbReference>
<keyword evidence="5" id="KW-1185">Reference proteome</keyword>
<name>A0ABY2LCU6_9LEPT</name>
<protein>
    <recommendedName>
        <fullName evidence="3">Putative zinc ribbon domain-containing protein</fullName>
    </recommendedName>
</protein>
<evidence type="ECO:0000313" key="4">
    <source>
        <dbReference type="EMBL" id="TGK54191.1"/>
    </source>
</evidence>
<feature type="transmembrane region" description="Helical" evidence="2">
    <location>
        <begin position="142"/>
        <end position="163"/>
    </location>
</feature>
<reference evidence="5" key="1">
    <citation type="journal article" date="2019" name="PLoS Negl. Trop. Dis.">
        <title>Revisiting the worldwide diversity of Leptospira species in the environment.</title>
        <authorList>
            <person name="Vincent A.T."/>
            <person name="Schiettekatte O."/>
            <person name="Bourhy P."/>
            <person name="Veyrier F.J."/>
            <person name="Picardeau M."/>
        </authorList>
    </citation>
    <scope>NUCLEOTIDE SEQUENCE [LARGE SCALE GENOMIC DNA]</scope>
    <source>
        <strain evidence="5">201800295</strain>
    </source>
</reference>
<dbReference type="InterPro" id="IPR025868">
    <property type="entry name" value="Zn_ribbon_dom_put"/>
</dbReference>
<comment type="caution">
    <text evidence="4">The sequence shown here is derived from an EMBL/GenBank/DDBJ whole genome shotgun (WGS) entry which is preliminary data.</text>
</comment>
<dbReference type="EMBL" id="RQFD01000001">
    <property type="protein sequence ID" value="TGK54191.1"/>
    <property type="molecule type" value="Genomic_DNA"/>
</dbReference>
<feature type="domain" description="Putative zinc ribbon" evidence="3">
    <location>
        <begin position="192"/>
        <end position="251"/>
    </location>
</feature>
<keyword evidence="2" id="KW-1133">Transmembrane helix</keyword>
<keyword evidence="2" id="KW-0812">Transmembrane</keyword>
<evidence type="ECO:0000313" key="5">
    <source>
        <dbReference type="Proteomes" id="UP000297617"/>
    </source>
</evidence>
<organism evidence="4 5">
    <name type="scientific">Leptospira bouyouniensis</name>
    <dbReference type="NCBI Taxonomy" id="2484911"/>
    <lineage>
        <taxon>Bacteria</taxon>
        <taxon>Pseudomonadati</taxon>
        <taxon>Spirochaetota</taxon>
        <taxon>Spirochaetia</taxon>
        <taxon>Leptospirales</taxon>
        <taxon>Leptospiraceae</taxon>
        <taxon>Leptospira</taxon>
    </lineage>
</organism>
<keyword evidence="2" id="KW-0472">Membrane</keyword>
<keyword evidence="1" id="KW-0175">Coiled coil</keyword>
<dbReference type="RefSeq" id="WP_135752828.1">
    <property type="nucleotide sequence ID" value="NZ_RQFD01000001.1"/>
</dbReference>
<feature type="coiled-coil region" evidence="1">
    <location>
        <begin position="48"/>
        <end position="75"/>
    </location>
</feature>
<feature type="transmembrane region" description="Helical" evidence="2">
    <location>
        <begin position="12"/>
        <end position="31"/>
    </location>
</feature>
<evidence type="ECO:0000256" key="2">
    <source>
        <dbReference type="SAM" id="Phobius"/>
    </source>
</evidence>
<dbReference type="Pfam" id="PF12674">
    <property type="entry name" value="Zn_ribbon_2"/>
    <property type="match status" value="1"/>
</dbReference>
<gene>
    <name evidence="4" type="ORF">EHQ10_00015</name>
</gene>
<evidence type="ECO:0000259" key="3">
    <source>
        <dbReference type="Pfam" id="PF12674"/>
    </source>
</evidence>
<sequence>MNLPSLPTDNIFKFFAISGLAFILISGFYILEKALSLDQQRIELNIKIAENKYSIEQIEKKKKELNEDFNSFCQKNKIECKNENGYFRIEYYNDPTQVQRIEKMWSIFKSKNHDLKEIFDKGFSEELALSKHLKIQAYKEKIYSDLIVFFIILIVISFGFTIYGLEKWYEIDKQINLLRQFELKKTGFRYKYCQSCGVLLETDSDLPEITQYLVQKYCTICYDYNQKKFTEPDLTFKLFKDKMKKELEEKGFGRVYIFLFFFQLASFERWQIHFTRTKPKKPSYDVA</sequence>
<proteinExistence type="predicted"/>
<accession>A0ABY2LCU6</accession>
<evidence type="ECO:0000256" key="1">
    <source>
        <dbReference type="SAM" id="Coils"/>
    </source>
</evidence>